<sequence>MKNVIKAVKKFKFWSRKRKRRRTHEPYYPPPPPTRPPPPPPYHCCCTFSSIQPSAPPLPSWLEAEQSYGTFWEPSDHRMPEKTFPIQTHAPLQQEIVMDTSAACVAPPLGNSSSYQQYMVPEPVYGVPVTQTATRERSSGVFGCAFSFGAHLFRCLFPCFHIREVV</sequence>
<reference evidence="1 2" key="1">
    <citation type="journal article" date="2022" name="DNA Res.">
        <title>Chromosomal-level genome assembly of the orchid tree Bauhinia variegata (Leguminosae; Cercidoideae) supports the allotetraploid origin hypothesis of Bauhinia.</title>
        <authorList>
            <person name="Zhong Y."/>
            <person name="Chen Y."/>
            <person name="Zheng D."/>
            <person name="Pang J."/>
            <person name="Liu Y."/>
            <person name="Luo S."/>
            <person name="Meng S."/>
            <person name="Qian L."/>
            <person name="Wei D."/>
            <person name="Dai S."/>
            <person name="Zhou R."/>
        </authorList>
    </citation>
    <scope>NUCLEOTIDE SEQUENCE [LARGE SCALE GENOMIC DNA]</scope>
    <source>
        <strain evidence="1">BV-YZ2020</strain>
    </source>
</reference>
<evidence type="ECO:0000313" key="1">
    <source>
        <dbReference type="EMBL" id="KAI4296147.1"/>
    </source>
</evidence>
<dbReference type="EMBL" id="CM039439">
    <property type="protein sequence ID" value="KAI4296147.1"/>
    <property type="molecule type" value="Genomic_DNA"/>
</dbReference>
<name>A0ACB9KG46_BAUVA</name>
<accession>A0ACB9KG46</accession>
<gene>
    <name evidence="1" type="ORF">L6164_036129</name>
</gene>
<proteinExistence type="predicted"/>
<dbReference type="Proteomes" id="UP000828941">
    <property type="component" value="Chromosome 14"/>
</dbReference>
<evidence type="ECO:0000313" key="2">
    <source>
        <dbReference type="Proteomes" id="UP000828941"/>
    </source>
</evidence>
<comment type="caution">
    <text evidence="1">The sequence shown here is derived from an EMBL/GenBank/DDBJ whole genome shotgun (WGS) entry which is preliminary data.</text>
</comment>
<keyword evidence="2" id="KW-1185">Reference proteome</keyword>
<protein>
    <submittedName>
        <fullName evidence="1">Uncharacterized protein</fullName>
    </submittedName>
</protein>
<organism evidence="1 2">
    <name type="scientific">Bauhinia variegata</name>
    <name type="common">Purple orchid tree</name>
    <name type="synonym">Phanera variegata</name>
    <dbReference type="NCBI Taxonomy" id="167791"/>
    <lineage>
        <taxon>Eukaryota</taxon>
        <taxon>Viridiplantae</taxon>
        <taxon>Streptophyta</taxon>
        <taxon>Embryophyta</taxon>
        <taxon>Tracheophyta</taxon>
        <taxon>Spermatophyta</taxon>
        <taxon>Magnoliopsida</taxon>
        <taxon>eudicotyledons</taxon>
        <taxon>Gunneridae</taxon>
        <taxon>Pentapetalae</taxon>
        <taxon>rosids</taxon>
        <taxon>fabids</taxon>
        <taxon>Fabales</taxon>
        <taxon>Fabaceae</taxon>
        <taxon>Cercidoideae</taxon>
        <taxon>Cercideae</taxon>
        <taxon>Bauhiniinae</taxon>
        <taxon>Bauhinia</taxon>
    </lineage>
</organism>